<evidence type="ECO:0008006" key="4">
    <source>
        <dbReference type="Google" id="ProtNLM"/>
    </source>
</evidence>
<evidence type="ECO:0000313" key="2">
    <source>
        <dbReference type="EMBL" id="PPQ69114.1"/>
    </source>
</evidence>
<gene>
    <name evidence="2" type="ORF">CVT25_004611</name>
</gene>
<reference evidence="2 3" key="1">
    <citation type="journal article" date="2018" name="Evol. Lett.">
        <title>Horizontal gene cluster transfer increased hallucinogenic mushroom diversity.</title>
        <authorList>
            <person name="Reynolds H.T."/>
            <person name="Vijayakumar V."/>
            <person name="Gluck-Thaler E."/>
            <person name="Korotkin H.B."/>
            <person name="Matheny P.B."/>
            <person name="Slot J.C."/>
        </authorList>
    </citation>
    <scope>NUCLEOTIDE SEQUENCE [LARGE SCALE GENOMIC DNA]</scope>
    <source>
        <strain evidence="2 3">2631</strain>
    </source>
</reference>
<proteinExistence type="predicted"/>
<accession>A0A409VS72</accession>
<dbReference type="InParanoid" id="A0A409VS72"/>
<feature type="compositionally biased region" description="Polar residues" evidence="1">
    <location>
        <begin position="66"/>
        <end position="82"/>
    </location>
</feature>
<feature type="compositionally biased region" description="Polar residues" evidence="1">
    <location>
        <begin position="270"/>
        <end position="279"/>
    </location>
</feature>
<name>A0A409VS72_PSICY</name>
<sequence length="398" mass="40293">MENSNSGFMPGARSDNANVSSGGNSSGITGKVKNLATPESHAAGMMGMGGMGGPGGTAAASALGSNVPSMPSHTGGMSNVDSPNAHAFNRDSSHSGFGGHNPASDSYGRDTTNSETYGRGNANFGNNQDYSMSSDRDRLHRNVNQGALGSGNMTSSGMGASSLGTGTGTMDDNDIRHQTVNADSHLRTDSTRTGANSGSGIHAEQYSGRSGGASTVSGMGSGVDQSDHHQHHMGSGTGQNDLHHQHHLHGQGDMKQAGCGMCHPGENSMRDSNSTTTSSRQERTGMGGGSMGKYETSTSSSGMAGRGANEGEISSGNSAGNLHNISSQGIEGMRNQRSASGPVGSNISGKQMETGKASMADKIIGGAEKMAGKMTANPDMVKEGEMKAAGNAAKVSRN</sequence>
<feature type="region of interest" description="Disordered" evidence="1">
    <location>
        <begin position="57"/>
        <end position="357"/>
    </location>
</feature>
<comment type="caution">
    <text evidence="2">The sequence shown here is derived from an EMBL/GenBank/DDBJ whole genome shotgun (WGS) entry which is preliminary data.</text>
</comment>
<organism evidence="2 3">
    <name type="scientific">Psilocybe cyanescens</name>
    <dbReference type="NCBI Taxonomy" id="93625"/>
    <lineage>
        <taxon>Eukaryota</taxon>
        <taxon>Fungi</taxon>
        <taxon>Dikarya</taxon>
        <taxon>Basidiomycota</taxon>
        <taxon>Agaricomycotina</taxon>
        <taxon>Agaricomycetes</taxon>
        <taxon>Agaricomycetidae</taxon>
        <taxon>Agaricales</taxon>
        <taxon>Agaricineae</taxon>
        <taxon>Strophariaceae</taxon>
        <taxon>Psilocybe</taxon>
    </lineage>
</organism>
<evidence type="ECO:0000313" key="3">
    <source>
        <dbReference type="Proteomes" id="UP000283269"/>
    </source>
</evidence>
<feature type="region of interest" description="Disordered" evidence="1">
    <location>
        <begin position="376"/>
        <end position="398"/>
    </location>
</feature>
<evidence type="ECO:0000256" key="1">
    <source>
        <dbReference type="SAM" id="MobiDB-lite"/>
    </source>
</evidence>
<feature type="compositionally biased region" description="Polar residues" evidence="1">
    <location>
        <begin position="312"/>
        <end position="351"/>
    </location>
</feature>
<feature type="region of interest" description="Disordered" evidence="1">
    <location>
        <begin position="1"/>
        <end position="32"/>
    </location>
</feature>
<feature type="compositionally biased region" description="Polar residues" evidence="1">
    <location>
        <begin position="142"/>
        <end position="170"/>
    </location>
</feature>
<protein>
    <recommendedName>
        <fullName evidence="4">CsbD-like domain-containing protein</fullName>
    </recommendedName>
</protein>
<feature type="compositionally biased region" description="Low complexity" evidence="1">
    <location>
        <begin position="14"/>
        <end position="27"/>
    </location>
</feature>
<keyword evidence="3" id="KW-1185">Reference proteome</keyword>
<dbReference type="AlphaFoldDB" id="A0A409VS72"/>
<dbReference type="OrthoDB" id="3170343at2759"/>
<dbReference type="Proteomes" id="UP000283269">
    <property type="component" value="Unassembled WGS sequence"/>
</dbReference>
<dbReference type="EMBL" id="NHYD01003942">
    <property type="protein sequence ID" value="PPQ69114.1"/>
    <property type="molecule type" value="Genomic_DNA"/>
</dbReference>
<feature type="compositionally biased region" description="Polar residues" evidence="1">
    <location>
        <begin position="123"/>
        <end position="133"/>
    </location>
</feature>